<dbReference type="GO" id="GO:0034080">
    <property type="term" value="P:CENP-A containing chromatin assembly"/>
    <property type="evidence" value="ECO:0007669"/>
    <property type="project" value="TreeGrafter"/>
</dbReference>
<evidence type="ECO:0000313" key="8">
    <source>
        <dbReference type="EMBL" id="CEK73575.1"/>
    </source>
</evidence>
<dbReference type="InterPro" id="IPR012485">
    <property type="entry name" value="CENP-I"/>
</dbReference>
<keyword evidence="5" id="KW-0539">Nucleus</keyword>
<keyword evidence="4" id="KW-0158">Chromosome</keyword>
<dbReference type="Pfam" id="PF07778">
    <property type="entry name" value="CENP-I"/>
    <property type="match status" value="1"/>
</dbReference>
<comment type="subcellular location">
    <subcellularLocation>
        <location evidence="2">Chromosome</location>
        <location evidence="2">Centromere</location>
    </subcellularLocation>
    <subcellularLocation>
        <location evidence="1">Nucleus</location>
    </subcellularLocation>
</comment>
<evidence type="ECO:0000256" key="6">
    <source>
        <dbReference type="ARBA" id="ARBA00023328"/>
    </source>
</evidence>
<feature type="region of interest" description="Disordered" evidence="7">
    <location>
        <begin position="250"/>
        <end position="276"/>
    </location>
</feature>
<evidence type="ECO:0000313" key="9">
    <source>
        <dbReference type="EMBL" id="CEK73576.1"/>
    </source>
</evidence>
<feature type="non-terminal residue" evidence="9">
    <location>
        <position position="359"/>
    </location>
</feature>
<comment type="similarity">
    <text evidence="3">Belongs to the CENP-I/CTF3 family.</text>
</comment>
<evidence type="ECO:0000256" key="7">
    <source>
        <dbReference type="SAM" id="MobiDB-lite"/>
    </source>
</evidence>
<organism evidence="9">
    <name type="scientific">Arion vulgaris</name>
    <dbReference type="NCBI Taxonomy" id="1028688"/>
    <lineage>
        <taxon>Eukaryota</taxon>
        <taxon>Metazoa</taxon>
        <taxon>Spiralia</taxon>
        <taxon>Lophotrochozoa</taxon>
        <taxon>Mollusca</taxon>
        <taxon>Gastropoda</taxon>
        <taxon>Heterobranchia</taxon>
        <taxon>Euthyneura</taxon>
        <taxon>Panpulmonata</taxon>
        <taxon>Eupulmonata</taxon>
        <taxon>Stylommatophora</taxon>
        <taxon>Helicina</taxon>
        <taxon>Arionoidea</taxon>
        <taxon>Arionidae</taxon>
        <taxon>Arion</taxon>
    </lineage>
</organism>
<gene>
    <name evidence="9" type="primary">ORF87306</name>
    <name evidence="8" type="synonym">ORF87303</name>
</gene>
<proteinExistence type="inferred from homology"/>
<evidence type="ECO:0008006" key="10">
    <source>
        <dbReference type="Google" id="ProtNLM"/>
    </source>
</evidence>
<sequence>MAARVTSDEIIDRVSEDYDSSRRKHSNLKNALNFLTRMDSSTPVRNNIKLFLVVEEVVKHSMNQGLEPSQISTLLDVIANPHHKMSQGMRSKFVKCLIPSSKVPQDAIIRALSFISSKVFVSPGPSVLHSLLLRWIILVFDYIDGYDQLHLLYNVVFCLINSHRLIPYACHLLFLLTTKQDVRLYKVQKLLALVNSMGPESYIMGLLMIYKMYCPHLVPMKLDLKHKVFFKVHDVIWRTTITETVRQRNEADSEALKTASEMQSRRDKAKLQPRSKRQKMMIPEAHYAAHEVEEEADVDNQDLLQTSNKIPYTQIESFTEFLEAIDRIEHPSQIAACLNDTKLQLLLASNPDPLIMVRL</sequence>
<reference evidence="9" key="1">
    <citation type="submission" date="2014-12" db="EMBL/GenBank/DDBJ databases">
        <title>Insight into the proteome of Arion vulgaris.</title>
        <authorList>
            <person name="Aradska J."/>
            <person name="Bulat T."/>
            <person name="Smidak R."/>
            <person name="Sarate P."/>
            <person name="Gangsoo J."/>
            <person name="Sialana F."/>
            <person name="Bilban M."/>
            <person name="Lubec G."/>
        </authorList>
    </citation>
    <scope>NUCLEOTIDE SEQUENCE</scope>
    <source>
        <tissue evidence="9">Skin</tissue>
    </source>
</reference>
<evidence type="ECO:0000256" key="3">
    <source>
        <dbReference type="ARBA" id="ARBA00005470"/>
    </source>
</evidence>
<dbReference type="AlphaFoldDB" id="A0A0B7A0E3"/>
<name>A0A0B7A0E3_9EUPU</name>
<evidence type="ECO:0000256" key="5">
    <source>
        <dbReference type="ARBA" id="ARBA00023242"/>
    </source>
</evidence>
<evidence type="ECO:0000256" key="2">
    <source>
        <dbReference type="ARBA" id="ARBA00004584"/>
    </source>
</evidence>
<keyword evidence="6" id="KW-0137">Centromere</keyword>
<evidence type="ECO:0000256" key="4">
    <source>
        <dbReference type="ARBA" id="ARBA00022454"/>
    </source>
</evidence>
<dbReference type="GO" id="GO:0000939">
    <property type="term" value="C:inner kinetochore"/>
    <property type="evidence" value="ECO:0007669"/>
    <property type="project" value="TreeGrafter"/>
</dbReference>
<dbReference type="EMBL" id="HACG01026711">
    <property type="protein sequence ID" value="CEK73576.1"/>
    <property type="molecule type" value="Transcribed_RNA"/>
</dbReference>
<protein>
    <recommendedName>
        <fullName evidence="10">Centromere protein I</fullName>
    </recommendedName>
</protein>
<dbReference type="PANTHER" id="PTHR48208">
    <property type="entry name" value="CENTROMERE PROTEIN I"/>
    <property type="match status" value="1"/>
</dbReference>
<dbReference type="PANTHER" id="PTHR48208:SF2">
    <property type="entry name" value="CENTROMERE PROTEIN I"/>
    <property type="match status" value="1"/>
</dbReference>
<accession>A0A0B7A0E3</accession>
<dbReference type="EMBL" id="HACG01026710">
    <property type="protein sequence ID" value="CEK73575.1"/>
    <property type="molecule type" value="Transcribed_RNA"/>
</dbReference>
<dbReference type="GO" id="GO:0005634">
    <property type="term" value="C:nucleus"/>
    <property type="evidence" value="ECO:0007669"/>
    <property type="project" value="UniProtKB-SubCell"/>
</dbReference>
<dbReference type="CDD" id="cd22647">
    <property type="entry name" value="CTF3_NTD_HEAT"/>
    <property type="match status" value="1"/>
</dbReference>
<evidence type="ECO:0000256" key="1">
    <source>
        <dbReference type="ARBA" id="ARBA00004123"/>
    </source>
</evidence>
<dbReference type="GO" id="GO:0000070">
    <property type="term" value="P:mitotic sister chromatid segregation"/>
    <property type="evidence" value="ECO:0007669"/>
    <property type="project" value="TreeGrafter"/>
</dbReference>